<gene>
    <name evidence="2" type="ORF">ACFQ07_01920</name>
</gene>
<dbReference type="EMBL" id="JBHTIR010000208">
    <property type="protein sequence ID" value="MFD0850969.1"/>
    <property type="molecule type" value="Genomic_DNA"/>
</dbReference>
<keyword evidence="3" id="KW-1185">Reference proteome</keyword>
<feature type="transmembrane region" description="Helical" evidence="1">
    <location>
        <begin position="71"/>
        <end position="90"/>
    </location>
</feature>
<accession>A0ABW3CBC7</accession>
<evidence type="ECO:0000256" key="1">
    <source>
        <dbReference type="SAM" id="Phobius"/>
    </source>
</evidence>
<keyword evidence="1" id="KW-0812">Transmembrane</keyword>
<reference evidence="3" key="1">
    <citation type="journal article" date="2019" name="Int. J. Syst. Evol. Microbiol.">
        <title>The Global Catalogue of Microorganisms (GCM) 10K type strain sequencing project: providing services to taxonomists for standard genome sequencing and annotation.</title>
        <authorList>
            <consortium name="The Broad Institute Genomics Platform"/>
            <consortium name="The Broad Institute Genome Sequencing Center for Infectious Disease"/>
            <person name="Wu L."/>
            <person name="Ma J."/>
        </authorList>
    </citation>
    <scope>NUCLEOTIDE SEQUENCE [LARGE SCALE GENOMIC DNA]</scope>
    <source>
        <strain evidence="3">JCM 31696</strain>
    </source>
</reference>
<evidence type="ECO:0000313" key="3">
    <source>
        <dbReference type="Proteomes" id="UP001597083"/>
    </source>
</evidence>
<feature type="transmembrane region" description="Helical" evidence="1">
    <location>
        <begin position="36"/>
        <end position="59"/>
    </location>
</feature>
<feature type="transmembrane region" description="Helical" evidence="1">
    <location>
        <begin position="110"/>
        <end position="127"/>
    </location>
</feature>
<evidence type="ECO:0000313" key="2">
    <source>
        <dbReference type="EMBL" id="MFD0850969.1"/>
    </source>
</evidence>
<comment type="caution">
    <text evidence="2">The sequence shown here is derived from an EMBL/GenBank/DDBJ whole genome shotgun (WGS) entry which is preliminary data.</text>
</comment>
<dbReference type="Proteomes" id="UP001597083">
    <property type="component" value="Unassembled WGS sequence"/>
</dbReference>
<proteinExistence type="predicted"/>
<evidence type="ECO:0008006" key="4">
    <source>
        <dbReference type="Google" id="ProtNLM"/>
    </source>
</evidence>
<sequence length="138" mass="14245">MKAPRLIAYAAGAGFIALGLFGLVSATDTNVTGWAVWFAGAAVAHDALLVPCVLLLGALTTRLPSSFRRHAQGTLLVAGVVTLVSLPLVLGHGRRGDNPSILPLAYGRNLLVVLGAIAVASAAWVLLSRHRKDSDGAE</sequence>
<organism evidence="2 3">
    <name type="scientific">Actinomadura adrarensis</name>
    <dbReference type="NCBI Taxonomy" id="1819600"/>
    <lineage>
        <taxon>Bacteria</taxon>
        <taxon>Bacillati</taxon>
        <taxon>Actinomycetota</taxon>
        <taxon>Actinomycetes</taxon>
        <taxon>Streptosporangiales</taxon>
        <taxon>Thermomonosporaceae</taxon>
        <taxon>Actinomadura</taxon>
    </lineage>
</organism>
<protein>
    <recommendedName>
        <fullName evidence="4">Lipoprotein</fullName>
    </recommendedName>
</protein>
<keyword evidence="1" id="KW-0472">Membrane</keyword>
<keyword evidence="1" id="KW-1133">Transmembrane helix</keyword>
<name>A0ABW3CBC7_9ACTN</name>